<protein>
    <submittedName>
        <fullName evidence="1">Uncharacterized protein</fullName>
    </submittedName>
</protein>
<gene>
    <name evidence="1" type="ORF">EJ03DRAFT_352818</name>
</gene>
<evidence type="ECO:0000313" key="2">
    <source>
        <dbReference type="Proteomes" id="UP000799436"/>
    </source>
</evidence>
<name>A0A6G1L4B1_9PEZI</name>
<sequence length="151" mass="17327">MSLQVGILPRKVLDRSAKLAKVYACLKLLPDLVTVRLYIYIPIKTYREDKRMAPHAAEIADSFFCKLYPSCSRLKALVVTFSLLEDEFDSDEIEDADDEDHGFLRVFQTNVRGQTRAGAEAIRPELIKHYVRPCDVIEDDEMKSGWGWSSR</sequence>
<keyword evidence="2" id="KW-1185">Reference proteome</keyword>
<evidence type="ECO:0000313" key="1">
    <source>
        <dbReference type="EMBL" id="KAF2767761.1"/>
    </source>
</evidence>
<accession>A0A6G1L4B1</accession>
<dbReference type="OrthoDB" id="10411177at2759"/>
<proteinExistence type="predicted"/>
<reference evidence="1" key="1">
    <citation type="journal article" date="2020" name="Stud. Mycol.">
        <title>101 Dothideomycetes genomes: a test case for predicting lifestyles and emergence of pathogens.</title>
        <authorList>
            <person name="Haridas S."/>
            <person name="Albert R."/>
            <person name="Binder M."/>
            <person name="Bloem J."/>
            <person name="Labutti K."/>
            <person name="Salamov A."/>
            <person name="Andreopoulos B."/>
            <person name="Baker S."/>
            <person name="Barry K."/>
            <person name="Bills G."/>
            <person name="Bluhm B."/>
            <person name="Cannon C."/>
            <person name="Castanera R."/>
            <person name="Culley D."/>
            <person name="Daum C."/>
            <person name="Ezra D."/>
            <person name="Gonzalez J."/>
            <person name="Henrissat B."/>
            <person name="Kuo A."/>
            <person name="Liang C."/>
            <person name="Lipzen A."/>
            <person name="Lutzoni F."/>
            <person name="Magnuson J."/>
            <person name="Mondo S."/>
            <person name="Nolan M."/>
            <person name="Ohm R."/>
            <person name="Pangilinan J."/>
            <person name="Park H.-J."/>
            <person name="Ramirez L."/>
            <person name="Alfaro M."/>
            <person name="Sun H."/>
            <person name="Tritt A."/>
            <person name="Yoshinaga Y."/>
            <person name="Zwiers L.-H."/>
            <person name="Turgeon B."/>
            <person name="Goodwin S."/>
            <person name="Spatafora J."/>
            <person name="Crous P."/>
            <person name="Grigoriev I."/>
        </authorList>
    </citation>
    <scope>NUCLEOTIDE SEQUENCE</scope>
    <source>
        <strain evidence="1">CBS 116005</strain>
    </source>
</reference>
<dbReference type="AlphaFoldDB" id="A0A6G1L4B1"/>
<organism evidence="1 2">
    <name type="scientific">Teratosphaeria nubilosa</name>
    <dbReference type="NCBI Taxonomy" id="161662"/>
    <lineage>
        <taxon>Eukaryota</taxon>
        <taxon>Fungi</taxon>
        <taxon>Dikarya</taxon>
        <taxon>Ascomycota</taxon>
        <taxon>Pezizomycotina</taxon>
        <taxon>Dothideomycetes</taxon>
        <taxon>Dothideomycetidae</taxon>
        <taxon>Mycosphaerellales</taxon>
        <taxon>Teratosphaeriaceae</taxon>
        <taxon>Teratosphaeria</taxon>
    </lineage>
</organism>
<dbReference type="Proteomes" id="UP000799436">
    <property type="component" value="Unassembled WGS sequence"/>
</dbReference>
<dbReference type="EMBL" id="ML995852">
    <property type="protein sequence ID" value="KAF2767761.1"/>
    <property type="molecule type" value="Genomic_DNA"/>
</dbReference>